<evidence type="ECO:0000313" key="2">
    <source>
        <dbReference type="EMBL" id="KAF6804296.1"/>
    </source>
</evidence>
<name>A0A8H6J1B7_9PEZI</name>
<dbReference type="OrthoDB" id="4851607at2759"/>
<evidence type="ECO:0000256" key="1">
    <source>
        <dbReference type="SAM" id="MobiDB-lite"/>
    </source>
</evidence>
<organism evidence="2 3">
    <name type="scientific">Colletotrichum musicola</name>
    <dbReference type="NCBI Taxonomy" id="2175873"/>
    <lineage>
        <taxon>Eukaryota</taxon>
        <taxon>Fungi</taxon>
        <taxon>Dikarya</taxon>
        <taxon>Ascomycota</taxon>
        <taxon>Pezizomycotina</taxon>
        <taxon>Sordariomycetes</taxon>
        <taxon>Hypocreomycetidae</taxon>
        <taxon>Glomerellales</taxon>
        <taxon>Glomerellaceae</taxon>
        <taxon>Colletotrichum</taxon>
        <taxon>Colletotrichum orchidearum species complex</taxon>
    </lineage>
</organism>
<gene>
    <name evidence="2" type="ORF">CMUS01_14882</name>
</gene>
<keyword evidence="3" id="KW-1185">Reference proteome</keyword>
<dbReference type="AlphaFoldDB" id="A0A8H6J1B7"/>
<dbReference type="Proteomes" id="UP000639643">
    <property type="component" value="Unassembled WGS sequence"/>
</dbReference>
<feature type="compositionally biased region" description="Basic residues" evidence="1">
    <location>
        <begin position="110"/>
        <end position="120"/>
    </location>
</feature>
<sequence length="152" mass="16043">MPPKKTTEAVTGLDNDIVYTPSETKLITAIMETIPRSALNYNALAEKLGSASVNAARMRVTAAVDKYTTWFTGNAQEGGTAGGKPRAKRTPKKKAPSDDGEGIEQDTPSKKKARTAKPKAKAAVMKEDVGQPGGQAEAAGMEPAHQDFDGQI</sequence>
<feature type="region of interest" description="Disordered" evidence="1">
    <location>
        <begin position="70"/>
        <end position="152"/>
    </location>
</feature>
<accession>A0A8H6J1B7</accession>
<comment type="caution">
    <text evidence="2">The sequence shown here is derived from an EMBL/GenBank/DDBJ whole genome shotgun (WGS) entry which is preliminary data.</text>
</comment>
<reference evidence="2" key="1">
    <citation type="journal article" date="2020" name="Phytopathology">
        <title>Genome Sequence Resources of Colletotrichum truncatum, C. plurivorum, C. musicola, and C. sojae: Four Species Pathogenic to Soybean (Glycine max).</title>
        <authorList>
            <person name="Rogerio F."/>
            <person name="Boufleur T.R."/>
            <person name="Ciampi-Guillardi M."/>
            <person name="Sukno S.A."/>
            <person name="Thon M.R."/>
            <person name="Massola Junior N.S."/>
            <person name="Baroncelli R."/>
        </authorList>
    </citation>
    <scope>NUCLEOTIDE SEQUENCE</scope>
    <source>
        <strain evidence="2">LFN0074</strain>
    </source>
</reference>
<protein>
    <submittedName>
        <fullName evidence="2">Uncharacterized protein</fullName>
    </submittedName>
</protein>
<evidence type="ECO:0000313" key="3">
    <source>
        <dbReference type="Proteomes" id="UP000639643"/>
    </source>
</evidence>
<feature type="compositionally biased region" description="Basic residues" evidence="1">
    <location>
        <begin position="85"/>
        <end position="94"/>
    </location>
</feature>
<proteinExistence type="predicted"/>
<dbReference type="EMBL" id="WIGM01001142">
    <property type="protein sequence ID" value="KAF6804296.1"/>
    <property type="molecule type" value="Genomic_DNA"/>
</dbReference>